<dbReference type="EMBL" id="ABJB010514462">
    <property type="status" value="NOT_ANNOTATED_CDS"/>
    <property type="molecule type" value="Genomic_DNA"/>
</dbReference>
<organism>
    <name type="scientific">Ixodes scapularis</name>
    <name type="common">Black-legged tick</name>
    <name type="synonym">Deer tick</name>
    <dbReference type="NCBI Taxonomy" id="6945"/>
    <lineage>
        <taxon>Eukaryota</taxon>
        <taxon>Metazoa</taxon>
        <taxon>Ecdysozoa</taxon>
        <taxon>Arthropoda</taxon>
        <taxon>Chelicerata</taxon>
        <taxon>Arachnida</taxon>
        <taxon>Acari</taxon>
        <taxon>Parasitiformes</taxon>
        <taxon>Ixodida</taxon>
        <taxon>Ixodoidea</taxon>
        <taxon>Ixodidae</taxon>
        <taxon>Ixodinae</taxon>
        <taxon>Ixodes</taxon>
    </lineage>
</organism>
<dbReference type="EnsemblMetazoa" id="ISCW020879-RA">
    <property type="protein sequence ID" value="ISCW020879-PA"/>
    <property type="gene ID" value="ISCW020879"/>
</dbReference>
<dbReference type="PaxDb" id="6945-B7Q1I9"/>
<keyword evidence="3" id="KW-1185">Reference proteome</keyword>
<dbReference type="Proteomes" id="UP000001555">
    <property type="component" value="Unassembled WGS sequence"/>
</dbReference>
<evidence type="ECO:0000313" key="3">
    <source>
        <dbReference type="Proteomes" id="UP000001555"/>
    </source>
</evidence>
<protein>
    <submittedName>
        <fullName evidence="1 2">Uncharacterized protein</fullName>
    </submittedName>
</protein>
<evidence type="ECO:0000313" key="1">
    <source>
        <dbReference type="EMBL" id="EEC12711.1"/>
    </source>
</evidence>
<reference evidence="1 3" key="1">
    <citation type="submission" date="2008-03" db="EMBL/GenBank/DDBJ databases">
        <title>Annotation of Ixodes scapularis.</title>
        <authorList>
            <consortium name="Ixodes scapularis Genome Project Consortium"/>
            <person name="Caler E."/>
            <person name="Hannick L.I."/>
            <person name="Bidwell S."/>
            <person name="Joardar V."/>
            <person name="Thiagarajan M."/>
            <person name="Amedeo P."/>
            <person name="Galinsky K.J."/>
            <person name="Schobel S."/>
            <person name="Inman J."/>
            <person name="Hostetler J."/>
            <person name="Miller J."/>
            <person name="Hammond M."/>
            <person name="Megy K."/>
            <person name="Lawson D."/>
            <person name="Kodira C."/>
            <person name="Sutton G."/>
            <person name="Meyer J."/>
            <person name="Hill C.A."/>
            <person name="Birren B."/>
            <person name="Nene V."/>
            <person name="Collins F."/>
            <person name="Alarcon-Chaidez F."/>
            <person name="Wikel S."/>
            <person name="Strausberg R."/>
        </authorList>
    </citation>
    <scope>NUCLEOTIDE SEQUENCE [LARGE SCALE GENOMIC DNA]</scope>
    <source>
        <strain evidence="3">Wikel</strain>
        <strain evidence="1">Wikel colony</strain>
    </source>
</reference>
<sequence length="83" mass="9405">MVGDQQRGYCIWFLPSQSVSEGQLCSRCDPSTALPPALGTWHARHSRVQRMLHARLPLCSIHWQQLVIISGMCVQSFCLLVHM</sequence>
<dbReference type="AlphaFoldDB" id="B7Q1I9"/>
<name>B7Q1I9_IXOSC</name>
<gene>
    <name evidence="1" type="ORF">IscW_ISCW020879</name>
</gene>
<dbReference type="VEuPathDB" id="VectorBase:ISCI020879"/>
<dbReference type="HOGENOM" id="CLU_2545134_0_0_1"/>
<evidence type="ECO:0000313" key="2">
    <source>
        <dbReference type="EnsemblMetazoa" id="ISCW020879-PA"/>
    </source>
</evidence>
<dbReference type="EMBL" id="ABJB010052012">
    <property type="status" value="NOT_ANNOTATED_CDS"/>
    <property type="molecule type" value="Genomic_DNA"/>
</dbReference>
<proteinExistence type="predicted"/>
<dbReference type="InParanoid" id="B7Q1I9"/>
<reference evidence="2" key="2">
    <citation type="submission" date="2020-05" db="UniProtKB">
        <authorList>
            <consortium name="EnsemblMetazoa"/>
        </authorList>
    </citation>
    <scope>IDENTIFICATION</scope>
    <source>
        <strain evidence="2">wikel</strain>
    </source>
</reference>
<dbReference type="EMBL" id="DS838036">
    <property type="protein sequence ID" value="EEC12711.1"/>
    <property type="molecule type" value="Genomic_DNA"/>
</dbReference>
<dbReference type="VEuPathDB" id="VectorBase:ISCW020879"/>
<accession>B7Q1I9</accession>